<accession>A0A0V1HCC1</accession>
<comment type="caution">
    <text evidence="1">The sequence shown here is derived from an EMBL/GenBank/DDBJ whole genome shotgun (WGS) entry which is preliminary data.</text>
</comment>
<proteinExistence type="predicted"/>
<sequence>MTITELGPFQMYGFQPEDQCWLLLLYFKVATVGDQLQVTYPMSDSKITNSIAKTNNNADNSSENNSDSKEIKELLVSINEAYDSVQTL</sequence>
<keyword evidence="2" id="KW-1185">Reference proteome</keyword>
<name>A0A0V1HCC1_TRIPS</name>
<gene>
    <name evidence="1" type="ORF">T4B_6396</name>
</gene>
<protein>
    <submittedName>
        <fullName evidence="1">Uncharacterized protein</fullName>
    </submittedName>
</protein>
<evidence type="ECO:0000313" key="2">
    <source>
        <dbReference type="Proteomes" id="UP000054805"/>
    </source>
</evidence>
<dbReference type="AlphaFoldDB" id="A0A0V1HCC1"/>
<reference evidence="1 2" key="1">
    <citation type="submission" date="2015-01" db="EMBL/GenBank/DDBJ databases">
        <title>Evolution of Trichinella species and genotypes.</title>
        <authorList>
            <person name="Korhonen P.K."/>
            <person name="Edoardo P."/>
            <person name="Giuseppe L.R."/>
            <person name="Gasser R.B."/>
        </authorList>
    </citation>
    <scope>NUCLEOTIDE SEQUENCE [LARGE SCALE GENOMIC DNA]</scope>
    <source>
        <strain evidence="1">ISS588</strain>
    </source>
</reference>
<evidence type="ECO:0000313" key="1">
    <source>
        <dbReference type="EMBL" id="KRZ07855.1"/>
    </source>
</evidence>
<dbReference type="Proteomes" id="UP000054805">
    <property type="component" value="Unassembled WGS sequence"/>
</dbReference>
<dbReference type="EMBL" id="JYDS01000408">
    <property type="protein sequence ID" value="KRZ07855.1"/>
    <property type="molecule type" value="Genomic_DNA"/>
</dbReference>
<organism evidence="1 2">
    <name type="scientific">Trichinella pseudospiralis</name>
    <name type="common">Parasitic roundworm</name>
    <dbReference type="NCBI Taxonomy" id="6337"/>
    <lineage>
        <taxon>Eukaryota</taxon>
        <taxon>Metazoa</taxon>
        <taxon>Ecdysozoa</taxon>
        <taxon>Nematoda</taxon>
        <taxon>Enoplea</taxon>
        <taxon>Dorylaimia</taxon>
        <taxon>Trichinellida</taxon>
        <taxon>Trichinellidae</taxon>
        <taxon>Trichinella</taxon>
    </lineage>
</organism>